<feature type="transmembrane region" description="Helical" evidence="1">
    <location>
        <begin position="75"/>
        <end position="96"/>
    </location>
</feature>
<dbReference type="PANTHER" id="PTHR46826:SF1">
    <property type="entry name" value="TVP38_TMEM64 FAMILY MEMBRANE PROTEIN YDJX"/>
    <property type="match status" value="1"/>
</dbReference>
<dbReference type="AlphaFoldDB" id="A0A382SPT1"/>
<feature type="non-terminal residue" evidence="3">
    <location>
        <position position="1"/>
    </location>
</feature>
<sequence>VGIALFYFFDLQQHLSLQSLKTNRDKLDMIYQENSLAIIFGFIGVYFLVVALSLPGATILTLTGGAIFGPVVGTLIVNIGATLGATVAFLVARLILREWVQKKFGDKLDPINKGLSENGVSYLLFLRLVPLFPFFLVNLVSGLTQVRLSVYFFGTMFGIIPGSFVYANAGSSL</sequence>
<feature type="transmembrane region" description="Helical" evidence="1">
    <location>
        <begin position="117"/>
        <end position="136"/>
    </location>
</feature>
<feature type="transmembrane region" description="Helical" evidence="1">
    <location>
        <begin position="148"/>
        <end position="167"/>
    </location>
</feature>
<keyword evidence="1" id="KW-0812">Transmembrane</keyword>
<organism evidence="3">
    <name type="scientific">marine metagenome</name>
    <dbReference type="NCBI Taxonomy" id="408172"/>
    <lineage>
        <taxon>unclassified sequences</taxon>
        <taxon>metagenomes</taxon>
        <taxon>ecological metagenomes</taxon>
    </lineage>
</organism>
<evidence type="ECO:0000313" key="3">
    <source>
        <dbReference type="EMBL" id="SVD11970.1"/>
    </source>
</evidence>
<feature type="domain" description="VTT" evidence="2">
    <location>
        <begin position="57"/>
        <end position="171"/>
    </location>
</feature>
<feature type="non-terminal residue" evidence="3">
    <location>
        <position position="173"/>
    </location>
</feature>
<keyword evidence="1" id="KW-1133">Transmembrane helix</keyword>
<reference evidence="3" key="1">
    <citation type="submission" date="2018-05" db="EMBL/GenBank/DDBJ databases">
        <authorList>
            <person name="Lanie J.A."/>
            <person name="Ng W.-L."/>
            <person name="Kazmierczak K.M."/>
            <person name="Andrzejewski T.M."/>
            <person name="Davidsen T.M."/>
            <person name="Wayne K.J."/>
            <person name="Tettelin H."/>
            <person name="Glass J.I."/>
            <person name="Rusch D."/>
            <person name="Podicherti R."/>
            <person name="Tsui H.-C.T."/>
            <person name="Winkler M.E."/>
        </authorList>
    </citation>
    <scope>NUCLEOTIDE SEQUENCE</scope>
</reference>
<gene>
    <name evidence="3" type="ORF">METZ01_LOCUS364824</name>
</gene>
<dbReference type="InterPro" id="IPR032816">
    <property type="entry name" value="VTT_dom"/>
</dbReference>
<dbReference type="Pfam" id="PF09335">
    <property type="entry name" value="VTT_dom"/>
    <property type="match status" value="1"/>
</dbReference>
<dbReference type="PANTHER" id="PTHR46826">
    <property type="match status" value="1"/>
</dbReference>
<dbReference type="EMBL" id="UINC01130726">
    <property type="protein sequence ID" value="SVD11970.1"/>
    <property type="molecule type" value="Genomic_DNA"/>
</dbReference>
<accession>A0A382SPT1</accession>
<proteinExistence type="predicted"/>
<feature type="transmembrane region" description="Helical" evidence="1">
    <location>
        <begin position="36"/>
        <end position="69"/>
    </location>
</feature>
<dbReference type="InterPro" id="IPR053240">
    <property type="entry name" value="VTT_domain"/>
</dbReference>
<protein>
    <recommendedName>
        <fullName evidence="2">VTT domain-containing protein</fullName>
    </recommendedName>
</protein>
<evidence type="ECO:0000259" key="2">
    <source>
        <dbReference type="Pfam" id="PF09335"/>
    </source>
</evidence>
<evidence type="ECO:0000256" key="1">
    <source>
        <dbReference type="SAM" id="Phobius"/>
    </source>
</evidence>
<keyword evidence="1" id="KW-0472">Membrane</keyword>
<name>A0A382SPT1_9ZZZZ</name>